<reference evidence="2" key="1">
    <citation type="journal article" date="2014" name="PLoS ONE">
        <title>Transcriptome-Based Identification of ABC Transporters in the Western Tarnished Plant Bug Lygus hesperus.</title>
        <authorList>
            <person name="Hull J.J."/>
            <person name="Chaney K."/>
            <person name="Geib S.M."/>
            <person name="Fabrick J.A."/>
            <person name="Brent C.S."/>
            <person name="Walsh D."/>
            <person name="Lavine L.C."/>
        </authorList>
    </citation>
    <scope>NUCLEOTIDE SEQUENCE</scope>
</reference>
<dbReference type="AlphaFoldDB" id="A0A0A9Y3V4"/>
<feature type="compositionally biased region" description="Polar residues" evidence="1">
    <location>
        <begin position="126"/>
        <end position="146"/>
    </location>
</feature>
<evidence type="ECO:0000313" key="2">
    <source>
        <dbReference type="EMBL" id="JAG27717.1"/>
    </source>
</evidence>
<accession>A0A0A9Y3V4</accession>
<protein>
    <submittedName>
        <fullName evidence="2">Trypsin inhibitor</fullName>
    </submittedName>
</protein>
<sequence length="438" mass="48474">MLDFLHCNRSDSALCRVLNFLATFQNFRFVYATSMVELEVREPQLVKLVQEIDTPALVEFRNALLSMQNRSTGDGGAGTDDRVELEALALCWKRHHENPCLDLWDLCIHCLYLLTKRCRHLCDSDVSASSNNPSGTKASIGTSTGTNKNKNKNKNKNRNKSTDTGGEKDAGETNGIQLLLATEIHMALLLLLRRPQYNQPIVLTHMFGGLGALINTWWGYHSYLSRSVSTQNSCLDLCAEGCTMSGLYGAVSIDTCTANTMYLLHSFLLWICGGARGDSLGAVVDCETVTVVATTACTALYFYTVRQLVCDMDMLEVCKSIRGTCGRILEFLFVQRTGVADRMYYFSVVILTQLLSHLTFHSLPELRTVSTIPSTAVRVQEFCSGFVEHLITTTRGSCETCSASSHAVHFTSLQELESLPIPPNPVTQCCLYHTGNLV</sequence>
<reference evidence="2" key="2">
    <citation type="submission" date="2014-07" db="EMBL/GenBank/DDBJ databases">
        <authorList>
            <person name="Hull J."/>
        </authorList>
    </citation>
    <scope>NUCLEOTIDE SEQUENCE</scope>
</reference>
<feature type="region of interest" description="Disordered" evidence="1">
    <location>
        <begin position="126"/>
        <end position="169"/>
    </location>
</feature>
<evidence type="ECO:0000256" key="1">
    <source>
        <dbReference type="SAM" id="MobiDB-lite"/>
    </source>
</evidence>
<name>A0A0A9Y3V4_LYGHE</name>
<dbReference type="EMBL" id="GBHO01015887">
    <property type="protein sequence ID" value="JAG27717.1"/>
    <property type="molecule type" value="Transcribed_RNA"/>
</dbReference>
<organism evidence="2">
    <name type="scientific">Lygus hesperus</name>
    <name type="common">Western plant bug</name>
    <dbReference type="NCBI Taxonomy" id="30085"/>
    <lineage>
        <taxon>Eukaryota</taxon>
        <taxon>Metazoa</taxon>
        <taxon>Ecdysozoa</taxon>
        <taxon>Arthropoda</taxon>
        <taxon>Hexapoda</taxon>
        <taxon>Insecta</taxon>
        <taxon>Pterygota</taxon>
        <taxon>Neoptera</taxon>
        <taxon>Paraneoptera</taxon>
        <taxon>Hemiptera</taxon>
        <taxon>Heteroptera</taxon>
        <taxon>Panheteroptera</taxon>
        <taxon>Cimicomorpha</taxon>
        <taxon>Miridae</taxon>
        <taxon>Mirini</taxon>
        <taxon>Lygus</taxon>
    </lineage>
</organism>
<gene>
    <name evidence="2" type="primary">ITR2_1</name>
    <name evidence="2" type="ORF">CM83_715</name>
</gene>
<feature type="compositionally biased region" description="Basic residues" evidence="1">
    <location>
        <begin position="149"/>
        <end position="159"/>
    </location>
</feature>
<proteinExistence type="predicted"/>